<dbReference type="Gene3D" id="1.20.1640.10">
    <property type="entry name" value="Multidrug efflux transporter AcrB transmembrane domain"/>
    <property type="match status" value="2"/>
</dbReference>
<feature type="transmembrane region" description="Helical" evidence="9">
    <location>
        <begin position="871"/>
        <end position="891"/>
    </location>
</feature>
<feature type="transmembrane region" description="Helical" evidence="9">
    <location>
        <begin position="368"/>
        <end position="389"/>
    </location>
</feature>
<dbReference type="Gene3D" id="3.30.70.1440">
    <property type="entry name" value="Multidrug efflux transporter AcrB pore domain"/>
    <property type="match status" value="1"/>
</dbReference>
<dbReference type="SUPFAM" id="SSF82693">
    <property type="entry name" value="Multidrug efflux transporter AcrB pore domain, PN1, PN2, PC1 and PC2 subdomains"/>
    <property type="match status" value="4"/>
</dbReference>
<keyword evidence="8 9" id="KW-0472">Membrane</keyword>
<feature type="transmembrane region" description="Helical" evidence="9">
    <location>
        <begin position="1000"/>
        <end position="1025"/>
    </location>
</feature>
<evidence type="ECO:0000256" key="7">
    <source>
        <dbReference type="ARBA" id="ARBA00022989"/>
    </source>
</evidence>
<dbReference type="PROSITE" id="PS50156">
    <property type="entry name" value="SSD"/>
    <property type="match status" value="1"/>
</dbReference>
<dbReference type="AlphaFoldDB" id="A0A1I6W8J8"/>
<comment type="subcellular location">
    <subcellularLocation>
        <location evidence="1 9">Cell inner membrane</location>
        <topology evidence="1 9">Multi-pass membrane protein</topology>
    </subcellularLocation>
</comment>
<evidence type="ECO:0000256" key="5">
    <source>
        <dbReference type="ARBA" id="ARBA00022519"/>
    </source>
</evidence>
<evidence type="ECO:0000256" key="2">
    <source>
        <dbReference type="ARBA" id="ARBA00010942"/>
    </source>
</evidence>
<dbReference type="NCBIfam" id="TIGR00915">
    <property type="entry name" value="2A0602"/>
    <property type="match status" value="1"/>
</dbReference>
<dbReference type="OrthoDB" id="9807350at2"/>
<feature type="domain" description="SSD" evidence="10">
    <location>
        <begin position="372"/>
        <end position="498"/>
    </location>
</feature>
<dbReference type="Proteomes" id="UP000199392">
    <property type="component" value="Unassembled WGS sequence"/>
</dbReference>
<keyword evidence="6 9" id="KW-0812">Transmembrane</keyword>
<dbReference type="SUPFAM" id="SSF82714">
    <property type="entry name" value="Multidrug efflux transporter AcrB TolC docking domain, DN and DC subdomains"/>
    <property type="match status" value="2"/>
</dbReference>
<reference evidence="12" key="1">
    <citation type="submission" date="2016-10" db="EMBL/GenBank/DDBJ databases">
        <authorList>
            <person name="Varghese N."/>
            <person name="Submissions S."/>
        </authorList>
    </citation>
    <scope>NUCLEOTIDE SEQUENCE [LARGE SCALE GENOMIC DNA]</scope>
    <source>
        <strain evidence="12">DSM 26894</strain>
    </source>
</reference>
<dbReference type="Gene3D" id="3.30.70.1320">
    <property type="entry name" value="Multidrug efflux transporter AcrB pore domain like"/>
    <property type="match status" value="1"/>
</dbReference>
<gene>
    <name evidence="11" type="ORF">SAMN04488050_11651</name>
</gene>
<comment type="similarity">
    <text evidence="2 9">Belongs to the resistance-nodulation-cell division (RND) (TC 2.A.6) family.</text>
</comment>
<keyword evidence="7 9" id="KW-1133">Transmembrane helix</keyword>
<name>A0A1I6W8J8_9RHOB</name>
<feature type="transmembrane region" description="Helical" evidence="9">
    <location>
        <begin position="12"/>
        <end position="33"/>
    </location>
</feature>
<dbReference type="InterPro" id="IPR001036">
    <property type="entry name" value="Acrflvin-R"/>
</dbReference>
<keyword evidence="5 9" id="KW-0997">Cell inner membrane</keyword>
<dbReference type="FunFam" id="3.30.70.1430:FF:000001">
    <property type="entry name" value="Efflux pump membrane transporter"/>
    <property type="match status" value="1"/>
</dbReference>
<dbReference type="PANTHER" id="PTHR32063">
    <property type="match status" value="1"/>
</dbReference>
<keyword evidence="12" id="KW-1185">Reference proteome</keyword>
<feature type="transmembrane region" description="Helical" evidence="9">
    <location>
        <begin position="974"/>
        <end position="994"/>
    </location>
</feature>
<proteinExistence type="inferred from homology"/>
<evidence type="ECO:0000256" key="9">
    <source>
        <dbReference type="RuleBase" id="RU364070"/>
    </source>
</evidence>
<dbReference type="GO" id="GO:0009636">
    <property type="term" value="P:response to toxic substance"/>
    <property type="evidence" value="ECO:0007669"/>
    <property type="project" value="UniProtKB-ARBA"/>
</dbReference>
<dbReference type="GO" id="GO:0015562">
    <property type="term" value="F:efflux transmembrane transporter activity"/>
    <property type="evidence" value="ECO:0007669"/>
    <property type="project" value="InterPro"/>
</dbReference>
<feature type="transmembrane region" description="Helical" evidence="9">
    <location>
        <begin position="343"/>
        <end position="361"/>
    </location>
</feature>
<dbReference type="PRINTS" id="PR00702">
    <property type="entry name" value="ACRIFLAVINRP"/>
</dbReference>
<evidence type="ECO:0000256" key="6">
    <source>
        <dbReference type="ARBA" id="ARBA00022692"/>
    </source>
</evidence>
<dbReference type="InterPro" id="IPR027463">
    <property type="entry name" value="AcrB_DN_DC_subdom"/>
</dbReference>
<evidence type="ECO:0000313" key="12">
    <source>
        <dbReference type="Proteomes" id="UP000199392"/>
    </source>
</evidence>
<dbReference type="EMBL" id="FOZW01000016">
    <property type="protein sequence ID" value="SFT22357.1"/>
    <property type="molecule type" value="Genomic_DNA"/>
</dbReference>
<dbReference type="Gene3D" id="3.30.2090.10">
    <property type="entry name" value="Multidrug efflux transporter AcrB TolC docking domain, DN and DC subdomains"/>
    <property type="match status" value="2"/>
</dbReference>
<accession>A0A1I6W8J8</accession>
<evidence type="ECO:0000256" key="4">
    <source>
        <dbReference type="ARBA" id="ARBA00022475"/>
    </source>
</evidence>
<dbReference type="PANTHER" id="PTHR32063:SF76">
    <property type="entry name" value="EFFLUX PUMP MEMBRANE TRANSPORTER"/>
    <property type="match status" value="1"/>
</dbReference>
<evidence type="ECO:0000256" key="3">
    <source>
        <dbReference type="ARBA" id="ARBA00022448"/>
    </source>
</evidence>
<dbReference type="GO" id="GO:0005886">
    <property type="term" value="C:plasma membrane"/>
    <property type="evidence" value="ECO:0007669"/>
    <property type="project" value="UniProtKB-SubCell"/>
</dbReference>
<dbReference type="GO" id="GO:0042910">
    <property type="term" value="F:xenobiotic transmembrane transporter activity"/>
    <property type="evidence" value="ECO:0007669"/>
    <property type="project" value="TreeGrafter"/>
</dbReference>
<evidence type="ECO:0000313" key="11">
    <source>
        <dbReference type="EMBL" id="SFT22357.1"/>
    </source>
</evidence>
<protein>
    <recommendedName>
        <fullName evidence="9">Efflux pump membrane transporter</fullName>
    </recommendedName>
</protein>
<keyword evidence="4" id="KW-1003">Cell membrane</keyword>
<dbReference type="SUPFAM" id="SSF82866">
    <property type="entry name" value="Multidrug efflux transporter AcrB transmembrane domain"/>
    <property type="match status" value="2"/>
</dbReference>
<dbReference type="InterPro" id="IPR004764">
    <property type="entry name" value="MdtF-like"/>
</dbReference>
<keyword evidence="3 9" id="KW-0813">Transport</keyword>
<dbReference type="RefSeq" id="WP_092429899.1">
    <property type="nucleotide sequence ID" value="NZ_FNCL01000016.1"/>
</dbReference>
<dbReference type="InterPro" id="IPR000731">
    <property type="entry name" value="SSD"/>
</dbReference>
<feature type="transmembrane region" description="Helical" evidence="9">
    <location>
        <begin position="898"/>
        <end position="918"/>
    </location>
</feature>
<dbReference type="Gene3D" id="3.30.70.1430">
    <property type="entry name" value="Multidrug efflux transporter AcrB pore domain"/>
    <property type="match status" value="2"/>
</dbReference>
<feature type="transmembrane region" description="Helical" evidence="9">
    <location>
        <begin position="395"/>
        <end position="415"/>
    </location>
</feature>
<dbReference type="Pfam" id="PF00873">
    <property type="entry name" value="ACR_tran"/>
    <property type="match status" value="1"/>
</dbReference>
<feature type="transmembrane region" description="Helical" evidence="9">
    <location>
        <begin position="535"/>
        <end position="553"/>
    </location>
</feature>
<evidence type="ECO:0000259" key="10">
    <source>
        <dbReference type="PROSITE" id="PS50156"/>
    </source>
</evidence>
<feature type="transmembrane region" description="Helical" evidence="9">
    <location>
        <begin position="924"/>
        <end position="945"/>
    </location>
</feature>
<feature type="transmembrane region" description="Helical" evidence="9">
    <location>
        <begin position="477"/>
        <end position="499"/>
    </location>
</feature>
<organism evidence="11 12">
    <name type="scientific">Alloyangia pacifica</name>
    <dbReference type="NCBI Taxonomy" id="311180"/>
    <lineage>
        <taxon>Bacteria</taxon>
        <taxon>Pseudomonadati</taxon>
        <taxon>Pseudomonadota</taxon>
        <taxon>Alphaproteobacteria</taxon>
        <taxon>Rhodobacterales</taxon>
        <taxon>Roseobacteraceae</taxon>
        <taxon>Alloyangia</taxon>
    </lineage>
</organism>
<evidence type="ECO:0000256" key="1">
    <source>
        <dbReference type="ARBA" id="ARBA00004429"/>
    </source>
</evidence>
<sequence length="1044" mass="112276">MGPLFFIRRPKFAFVISMLITLFGLLTLTVMPIDQYPDITSPKVVVRANYPGADAETLLQAVAAPIEDEVNGAEGMAYMESKAASDGSYTLTVTFETGVDADLAQVDVQNRVALAEPGLPAEVRQRGIRVRKRNPDILMVVDIISPDGRFDGLFLSNYASINIEGELARIAGVGAAENIGALDYGMRAWLDPVQMANHNLTVNDIVLAVKEQNVQAAVGSLGAAPAADDTQFQYVLTTKGRLETEEEFGDIILSANDAGSVVRLRDVARIELGAFAYKGYGEFNNKPGVLLAVYKLSEANSLDVAEAVREKMEELKEYFPEGVDYVIGHDTTLFIEASLEETVITMIFTILLVVAVTYIFLGSVRATLIPTIAVPVSIIGTLAVLYAFGMTINTVTLFALILAIALVVDDAIIVVENVERILHENPEIGSVEATKRAMAEVTGPIVATSLVLAAVFGPTLLLPGITGRMFSQFGATLTVSVLISMVNALTLSPALASVLMKPGMHPNFVIRGFNKGFDWVTRVYSAIVDFLAKHAIIAIAIVAALFFAMYTLFTTTPTSFIPTEDKGFFMVDVQLPSGASLNRTEVIMDRLTDALGEDEAVENVLSVNGYSILNSALQSNAGMIIVKLKEWKERTTEESSQAFLQRKFTQQFADMPEAKTIIFGAPALPGIGAVEGLSFVLEDTQGRGPQEMTAALQSFLVSANGADEIALAYSTFKADAPQLFLDIDRVRAKTLGVQVSDIFLTLQAQLGALYINDFNVFGQSYRVMIQADAQYRQNERAFDTLYVRNREGGMVPLSTVVTPVPTTGPDVLYRYNTYNSATVTGIPNSAGGFSTGNAMDSFETVAGTALPEGFRYEWTGSSREERASGNAVPIALGLSLVFTFLFLAALYESFLTPVAVLLTVPFAVLGALVSLRIAGEPLSLYGQIGLLMLIALAAKTAILIVEFGKQQREAAELELHEAAMQSARLRFRPVMMTVLAFAVGVYPLVIASGAGSASRVSLGLAVFGGAIASAVLGAIFGPVFFKIIQGLREKIHRGRTPPVV</sequence>
<evidence type="ECO:0000256" key="8">
    <source>
        <dbReference type="ARBA" id="ARBA00023136"/>
    </source>
</evidence>
<feature type="transmembrane region" description="Helical" evidence="9">
    <location>
        <begin position="445"/>
        <end position="465"/>
    </location>
</feature>
<dbReference type="STRING" id="311180.SAMN04488050_11651"/>